<proteinExistence type="predicted"/>
<name>A0A9Q0ID50_9TELE</name>
<feature type="compositionally biased region" description="Low complexity" evidence="1">
    <location>
        <begin position="21"/>
        <end position="35"/>
    </location>
</feature>
<feature type="region of interest" description="Disordered" evidence="1">
    <location>
        <begin position="18"/>
        <end position="89"/>
    </location>
</feature>
<protein>
    <submittedName>
        <fullName evidence="2">Uncharacterized protein</fullName>
    </submittedName>
</protein>
<evidence type="ECO:0000313" key="2">
    <source>
        <dbReference type="EMBL" id="KAJ3593338.1"/>
    </source>
</evidence>
<keyword evidence="3" id="KW-1185">Reference proteome</keyword>
<sequence length="169" mass="17524">MNSFTVLPPVRAPHQVRFGDSAAGAGSAPAGSSVVGVGGGGGAVSRSASGSRGVGRTGERGGADSVTDPGPSRDTHRAMAPPTAVYRQAQENRRLFSTLAVPPVLKRYEGPLGGVSDSVQRTTFSLGRHWKQALRTGSEYGRHTRPTTPQLPVLFGTKVPIVVSGQRPL</sequence>
<reference evidence="2" key="1">
    <citation type="submission" date="2022-07" db="EMBL/GenBank/DDBJ databases">
        <title>Chromosome-level genome of Muraenolepis orangiensis.</title>
        <authorList>
            <person name="Kim J."/>
        </authorList>
    </citation>
    <scope>NUCLEOTIDE SEQUENCE</scope>
    <source>
        <strain evidence="2">KU_S4_2022</strain>
        <tissue evidence="2">Muscle</tissue>
    </source>
</reference>
<accession>A0A9Q0ID50</accession>
<dbReference type="EMBL" id="JANIIK010000112">
    <property type="protein sequence ID" value="KAJ3593338.1"/>
    <property type="molecule type" value="Genomic_DNA"/>
</dbReference>
<evidence type="ECO:0000256" key="1">
    <source>
        <dbReference type="SAM" id="MobiDB-lite"/>
    </source>
</evidence>
<dbReference type="AlphaFoldDB" id="A0A9Q0ID50"/>
<dbReference type="Proteomes" id="UP001148018">
    <property type="component" value="Unassembled WGS sequence"/>
</dbReference>
<comment type="caution">
    <text evidence="2">The sequence shown here is derived from an EMBL/GenBank/DDBJ whole genome shotgun (WGS) entry which is preliminary data.</text>
</comment>
<evidence type="ECO:0000313" key="3">
    <source>
        <dbReference type="Proteomes" id="UP001148018"/>
    </source>
</evidence>
<gene>
    <name evidence="2" type="ORF">NHX12_005673</name>
</gene>
<dbReference type="OrthoDB" id="9943020at2759"/>
<organism evidence="2 3">
    <name type="scientific">Muraenolepis orangiensis</name>
    <name type="common">Patagonian moray cod</name>
    <dbReference type="NCBI Taxonomy" id="630683"/>
    <lineage>
        <taxon>Eukaryota</taxon>
        <taxon>Metazoa</taxon>
        <taxon>Chordata</taxon>
        <taxon>Craniata</taxon>
        <taxon>Vertebrata</taxon>
        <taxon>Euteleostomi</taxon>
        <taxon>Actinopterygii</taxon>
        <taxon>Neopterygii</taxon>
        <taxon>Teleostei</taxon>
        <taxon>Neoteleostei</taxon>
        <taxon>Acanthomorphata</taxon>
        <taxon>Zeiogadaria</taxon>
        <taxon>Gadariae</taxon>
        <taxon>Gadiformes</taxon>
        <taxon>Muraenolepidoidei</taxon>
        <taxon>Muraenolepididae</taxon>
        <taxon>Muraenolepis</taxon>
    </lineage>
</organism>